<evidence type="ECO:0000256" key="1">
    <source>
        <dbReference type="ARBA" id="ARBA00022679"/>
    </source>
</evidence>
<dbReference type="PANTHER" id="PTHR46401:SF2">
    <property type="entry name" value="GLYCOSYLTRANSFERASE WBBK-RELATED"/>
    <property type="match status" value="1"/>
</dbReference>
<dbReference type="CDD" id="cd03801">
    <property type="entry name" value="GT4_PimA-like"/>
    <property type="match status" value="1"/>
</dbReference>
<dbReference type="Pfam" id="PF00534">
    <property type="entry name" value="Glycos_transf_1"/>
    <property type="match status" value="1"/>
</dbReference>
<dbReference type="GO" id="GO:0016757">
    <property type="term" value="F:glycosyltransferase activity"/>
    <property type="evidence" value="ECO:0007669"/>
    <property type="project" value="InterPro"/>
</dbReference>
<dbReference type="GeneID" id="41590410"/>
<dbReference type="SUPFAM" id="SSF53756">
    <property type="entry name" value="UDP-Glycosyltransferase/glycogen phosphorylase"/>
    <property type="match status" value="1"/>
</dbReference>
<evidence type="ECO:0000259" key="2">
    <source>
        <dbReference type="Pfam" id="PF00534"/>
    </source>
</evidence>
<protein>
    <submittedName>
        <fullName evidence="3">Glycosyl transferase</fullName>
    </submittedName>
</protein>
<reference evidence="3 4" key="1">
    <citation type="submission" date="2017-03" db="EMBL/GenBank/DDBJ databases">
        <title>Sulfur activation and transportation mechanism of thermophilic Archaea Acidianus manzaensis YN-25.</title>
        <authorList>
            <person name="Ma Y."/>
            <person name="Yang Y."/>
            <person name="Xia J."/>
        </authorList>
    </citation>
    <scope>NUCLEOTIDE SEQUENCE [LARGE SCALE GENOMIC DNA]</scope>
    <source>
        <strain evidence="3 4">YN-25</strain>
    </source>
</reference>
<evidence type="ECO:0000313" key="3">
    <source>
        <dbReference type="EMBL" id="ARM75595.1"/>
    </source>
</evidence>
<dbReference type="Gene3D" id="3.40.50.2000">
    <property type="entry name" value="Glycogen Phosphorylase B"/>
    <property type="match status" value="1"/>
</dbReference>
<dbReference type="OrthoDB" id="132546at2157"/>
<sequence>MNIAVRLLWNSAVPKIAVEEARLTGWKLYIYRDAGGNYNLNNVKYEILRGRGSKGFFTPLFEKITSLYAGQRGKDATVDLDLIIKASSIIKGYALFHDQFAGITGYLRKKRYGEDYAVYLHETSLPSSGVKMYFPKKMEKLVLSNAKLVITNSFWNKEVLSSFGIKSEVIYPGCYPAEKISNEREKIVLAVSTWDSGRRPELYGELGKRIKGKMIIAGNWARKDTLDTFLQKYGKYVTVTGKIPEEELIRLYSKASALVRFGFNERGPGMGIIEALGYGVPILVNDGLGGKELIKDGYNGYVIKSNNFDINIDDATDRINEILENAHELSKNAWNTGKELSWQNHTQKLKEIIGVED</sequence>
<dbReference type="STRING" id="282676.B6F84_05780"/>
<dbReference type="PANTHER" id="PTHR46401">
    <property type="entry name" value="GLYCOSYLTRANSFERASE WBBK-RELATED"/>
    <property type="match status" value="1"/>
</dbReference>
<keyword evidence="4" id="KW-1185">Reference proteome</keyword>
<dbReference type="Proteomes" id="UP000193404">
    <property type="component" value="Chromosome"/>
</dbReference>
<keyword evidence="1 3" id="KW-0808">Transferase</keyword>
<dbReference type="RefSeq" id="WP_148691366.1">
    <property type="nucleotide sequence ID" value="NZ_CP020477.1"/>
</dbReference>
<dbReference type="AlphaFoldDB" id="A0A1W6JZD2"/>
<name>A0A1W6JZD2_9CREN</name>
<organism evidence="3 4">
    <name type="scientific">Acidianus manzaensis</name>
    <dbReference type="NCBI Taxonomy" id="282676"/>
    <lineage>
        <taxon>Archaea</taxon>
        <taxon>Thermoproteota</taxon>
        <taxon>Thermoprotei</taxon>
        <taxon>Sulfolobales</taxon>
        <taxon>Sulfolobaceae</taxon>
        <taxon>Acidianus</taxon>
    </lineage>
</organism>
<proteinExistence type="predicted"/>
<dbReference type="KEGG" id="aman:B6F84_05780"/>
<accession>A0A1W6JZD2</accession>
<evidence type="ECO:0000313" key="4">
    <source>
        <dbReference type="Proteomes" id="UP000193404"/>
    </source>
</evidence>
<gene>
    <name evidence="3" type="ORF">B6F84_05780</name>
</gene>
<dbReference type="EMBL" id="CP020477">
    <property type="protein sequence ID" value="ARM75595.1"/>
    <property type="molecule type" value="Genomic_DNA"/>
</dbReference>
<feature type="domain" description="Glycosyl transferase family 1" evidence="2">
    <location>
        <begin position="183"/>
        <end position="334"/>
    </location>
</feature>
<dbReference type="InterPro" id="IPR001296">
    <property type="entry name" value="Glyco_trans_1"/>
</dbReference>